<dbReference type="SUPFAM" id="SSF52467">
    <property type="entry name" value="DHS-like NAD/FAD-binding domain"/>
    <property type="match status" value="1"/>
</dbReference>
<dbReference type="InterPro" id="IPR012001">
    <property type="entry name" value="Thiamin_PyroP_enz_TPP-bd_dom"/>
</dbReference>
<keyword evidence="17" id="KW-1185">Reference proteome</keyword>
<feature type="domain" description="Thiamine pyrophosphate enzyme N-terminal TPP-binding" evidence="15">
    <location>
        <begin position="13"/>
        <end position="119"/>
    </location>
</feature>
<evidence type="ECO:0000256" key="12">
    <source>
        <dbReference type="RuleBase" id="RU362132"/>
    </source>
</evidence>
<organism evidence="16 17">
    <name type="scientific">Polychaeton citri CBS 116435</name>
    <dbReference type="NCBI Taxonomy" id="1314669"/>
    <lineage>
        <taxon>Eukaryota</taxon>
        <taxon>Fungi</taxon>
        <taxon>Dikarya</taxon>
        <taxon>Ascomycota</taxon>
        <taxon>Pezizomycotina</taxon>
        <taxon>Dothideomycetes</taxon>
        <taxon>Dothideomycetidae</taxon>
        <taxon>Capnodiales</taxon>
        <taxon>Capnodiaceae</taxon>
        <taxon>Polychaeton</taxon>
    </lineage>
</organism>
<evidence type="ECO:0000256" key="6">
    <source>
        <dbReference type="ARBA" id="ARBA00022723"/>
    </source>
</evidence>
<dbReference type="InterPro" id="IPR012110">
    <property type="entry name" value="PDC/IPDC-like"/>
</dbReference>
<evidence type="ECO:0000259" key="15">
    <source>
        <dbReference type="Pfam" id="PF02776"/>
    </source>
</evidence>
<feature type="binding site" evidence="11">
    <location>
        <position position="484"/>
    </location>
    <ligand>
        <name>Mg(2+)</name>
        <dbReference type="ChEBI" id="CHEBI:18420"/>
    </ligand>
</feature>
<protein>
    <recommendedName>
        <fullName evidence="5">Pyruvate decarboxylase</fullName>
        <ecNumber evidence="4">4.1.1.1</ecNumber>
    </recommendedName>
</protein>
<comment type="caution">
    <text evidence="16">The sequence shown here is derived from an EMBL/GenBank/DDBJ whole genome shotgun (WGS) entry which is preliminary data.</text>
</comment>
<evidence type="ECO:0000259" key="13">
    <source>
        <dbReference type="Pfam" id="PF00205"/>
    </source>
</evidence>
<evidence type="ECO:0000256" key="4">
    <source>
        <dbReference type="ARBA" id="ARBA00013202"/>
    </source>
</evidence>
<dbReference type="FunFam" id="3.40.50.970:FF:000019">
    <property type="entry name" value="Pyruvate decarboxylase isozyme"/>
    <property type="match status" value="1"/>
</dbReference>
<dbReference type="SUPFAM" id="SSF52518">
    <property type="entry name" value="Thiamin diphosphate-binding fold (THDP-binding)"/>
    <property type="match status" value="2"/>
</dbReference>
<dbReference type="Pfam" id="PF02775">
    <property type="entry name" value="TPP_enzyme_C"/>
    <property type="match status" value="1"/>
</dbReference>
<feature type="domain" description="Thiamine pyrophosphate enzyme TPP-binding" evidence="14">
    <location>
        <begin position="406"/>
        <end position="518"/>
    </location>
</feature>
<dbReference type="GO" id="GO:0005829">
    <property type="term" value="C:cytosol"/>
    <property type="evidence" value="ECO:0007669"/>
    <property type="project" value="TreeGrafter"/>
</dbReference>
<dbReference type="InterPro" id="IPR029061">
    <property type="entry name" value="THDP-binding"/>
</dbReference>
<dbReference type="Proteomes" id="UP000799441">
    <property type="component" value="Unassembled WGS sequence"/>
</dbReference>
<evidence type="ECO:0000256" key="10">
    <source>
        <dbReference type="ARBA" id="ARBA00023239"/>
    </source>
</evidence>
<dbReference type="InterPro" id="IPR011766">
    <property type="entry name" value="TPP_enzyme_TPP-bd"/>
</dbReference>
<evidence type="ECO:0000256" key="8">
    <source>
        <dbReference type="ARBA" id="ARBA00022842"/>
    </source>
</evidence>
<sequence>MGSNEETIPLGLYLWKRIKEIGISNILGCPGDFNLTLLDYVYAVDGLDWVGSTNELNAAYSADGYARVKQGAGCLVTTHGVGELSALNGVAGAMTEQIKVIHIVGQTSRKMQENRMMIHHSIGFEPDHHVFSNASRGFRCAAAELQSEVGAPEEIDRVLRECFIQSKPVYIFLPIDLVDVHVPARRLLKPIDLQPTRNEAEVKAAAEASLQALYSARSPCVFVDCLVQRHGAVAELKELVEKLAIPVYCSNMGKGIIDETHKYFVQLYNGAPSGPGVHTAFSSCDVILMLGNLPSDTNTGGFTRQVVEAKGIFVDPYETRVLGQKRFTATPIKHVLQSMNQHFDQAKMPKVEIPQMPPRIVEDDLDSKMITQSYIWPRIARFLQPNDVVYGETGTAAFGMPDVTFPPSIHWITQTYYGSIGYATASSCGADLALEELASSSKDQGKPRGRTVLLTGDGSLMLTVQEIGNMVNLKLKPIIFVINNDGYTIERVIHGAHQSYNDIPPFNYRHMLPFFGMDEALAKKSFHRAGTKVELEEILAKETVIQPANIQVIEVVMDKLDVPWRLSSQIASRGPDAMREMTEAGFKFRELEDTGTGFWDAS</sequence>
<dbReference type="EC" id="4.1.1.1" evidence="4"/>
<evidence type="ECO:0000256" key="5">
    <source>
        <dbReference type="ARBA" id="ARBA00014422"/>
    </source>
</evidence>
<dbReference type="InterPro" id="IPR047214">
    <property type="entry name" value="TPP_PDC_IPDC"/>
</dbReference>
<evidence type="ECO:0000256" key="9">
    <source>
        <dbReference type="ARBA" id="ARBA00023052"/>
    </source>
</evidence>
<keyword evidence="8 11" id="KW-0460">Magnesium</keyword>
<dbReference type="PANTHER" id="PTHR43452:SF30">
    <property type="entry name" value="PYRUVATE DECARBOXYLASE ISOZYME 1-RELATED"/>
    <property type="match status" value="1"/>
</dbReference>
<name>A0A9P4UKH5_9PEZI</name>
<dbReference type="GO" id="GO:0000949">
    <property type="term" value="P:aromatic amino acid family catabolic process to alcohol via Ehrlich pathway"/>
    <property type="evidence" value="ECO:0007669"/>
    <property type="project" value="TreeGrafter"/>
</dbReference>
<comment type="cofactor">
    <cofactor evidence="11">
        <name>Mg(2+)</name>
        <dbReference type="ChEBI" id="CHEBI:18420"/>
    </cofactor>
    <text evidence="11">Binds 1 Mg(2+) per subunit.</text>
</comment>
<dbReference type="Gene3D" id="3.40.50.1220">
    <property type="entry name" value="TPP-binding domain"/>
    <property type="match status" value="1"/>
</dbReference>
<comment type="cofactor">
    <cofactor evidence="2">
        <name>thiamine diphosphate</name>
        <dbReference type="ChEBI" id="CHEBI:58937"/>
    </cofactor>
</comment>
<reference evidence="16" key="1">
    <citation type="journal article" date="2020" name="Stud. Mycol.">
        <title>101 Dothideomycetes genomes: a test case for predicting lifestyles and emergence of pathogens.</title>
        <authorList>
            <person name="Haridas S."/>
            <person name="Albert R."/>
            <person name="Binder M."/>
            <person name="Bloem J."/>
            <person name="Labutti K."/>
            <person name="Salamov A."/>
            <person name="Andreopoulos B."/>
            <person name="Baker S."/>
            <person name="Barry K."/>
            <person name="Bills G."/>
            <person name="Bluhm B."/>
            <person name="Cannon C."/>
            <person name="Castanera R."/>
            <person name="Culley D."/>
            <person name="Daum C."/>
            <person name="Ezra D."/>
            <person name="Gonzalez J."/>
            <person name="Henrissat B."/>
            <person name="Kuo A."/>
            <person name="Liang C."/>
            <person name="Lipzen A."/>
            <person name="Lutzoni F."/>
            <person name="Magnuson J."/>
            <person name="Mondo S."/>
            <person name="Nolan M."/>
            <person name="Ohm R."/>
            <person name="Pangilinan J."/>
            <person name="Park H.-J."/>
            <person name="Ramirez L."/>
            <person name="Alfaro M."/>
            <person name="Sun H."/>
            <person name="Tritt A."/>
            <person name="Yoshinaga Y."/>
            <person name="Zwiers L.-H."/>
            <person name="Turgeon B."/>
            <person name="Goodwin S."/>
            <person name="Spatafora J."/>
            <person name="Crous P."/>
            <person name="Grigoriev I."/>
        </authorList>
    </citation>
    <scope>NUCLEOTIDE SEQUENCE</scope>
    <source>
        <strain evidence="16">CBS 116435</strain>
    </source>
</reference>
<dbReference type="InterPro" id="IPR029035">
    <property type="entry name" value="DHS-like_NAD/FAD-binding_dom"/>
</dbReference>
<dbReference type="AlphaFoldDB" id="A0A9P4UKH5"/>
<dbReference type="Pfam" id="PF00205">
    <property type="entry name" value="TPP_enzyme_M"/>
    <property type="match status" value="1"/>
</dbReference>
<evidence type="ECO:0000256" key="7">
    <source>
        <dbReference type="ARBA" id="ARBA00022793"/>
    </source>
</evidence>
<dbReference type="CDD" id="cd07038">
    <property type="entry name" value="TPP_PYR_PDC_IPDC_like"/>
    <property type="match status" value="1"/>
</dbReference>
<dbReference type="InterPro" id="IPR047213">
    <property type="entry name" value="TPP_PYR_PDC_IPDC-like"/>
</dbReference>
<comment type="catalytic activity">
    <reaction evidence="1">
        <text>a 2-oxocarboxylate + H(+) = an aldehyde + CO2</text>
        <dbReference type="Rhea" id="RHEA:11628"/>
        <dbReference type="ChEBI" id="CHEBI:15378"/>
        <dbReference type="ChEBI" id="CHEBI:16526"/>
        <dbReference type="ChEBI" id="CHEBI:17478"/>
        <dbReference type="ChEBI" id="CHEBI:35179"/>
        <dbReference type="EC" id="4.1.1.1"/>
    </reaction>
</comment>
<accession>A0A9P4UKH5</accession>
<feature type="binding site" evidence="11">
    <location>
        <position position="457"/>
    </location>
    <ligand>
        <name>Mg(2+)</name>
        <dbReference type="ChEBI" id="CHEBI:18420"/>
    </ligand>
</feature>
<dbReference type="GO" id="GO:0030976">
    <property type="term" value="F:thiamine pyrophosphate binding"/>
    <property type="evidence" value="ECO:0007669"/>
    <property type="project" value="InterPro"/>
</dbReference>
<dbReference type="Gene3D" id="3.40.50.970">
    <property type="match status" value="2"/>
</dbReference>
<evidence type="ECO:0000256" key="3">
    <source>
        <dbReference type="ARBA" id="ARBA00007812"/>
    </source>
</evidence>
<feature type="binding site" evidence="11">
    <location>
        <position position="486"/>
    </location>
    <ligand>
        <name>Mg(2+)</name>
        <dbReference type="ChEBI" id="CHEBI:18420"/>
    </ligand>
</feature>
<dbReference type="FunFam" id="3.40.50.970:FF:000024">
    <property type="entry name" value="Pyruvate decarboxylase isozyme"/>
    <property type="match status" value="1"/>
</dbReference>
<evidence type="ECO:0000256" key="1">
    <source>
        <dbReference type="ARBA" id="ARBA00001041"/>
    </source>
</evidence>
<keyword evidence="16" id="KW-0670">Pyruvate</keyword>
<dbReference type="CDD" id="cd02005">
    <property type="entry name" value="TPP_PDC_IPDC"/>
    <property type="match status" value="1"/>
</dbReference>
<feature type="domain" description="Thiamine pyrophosphate enzyme central" evidence="13">
    <location>
        <begin position="208"/>
        <end position="320"/>
    </location>
</feature>
<gene>
    <name evidence="16" type="ORF">K431DRAFT_288510</name>
</gene>
<keyword evidence="10" id="KW-0456">Lyase</keyword>
<evidence type="ECO:0000256" key="2">
    <source>
        <dbReference type="ARBA" id="ARBA00001964"/>
    </source>
</evidence>
<keyword evidence="6 11" id="KW-0479">Metal-binding</keyword>
<dbReference type="OrthoDB" id="308383at2759"/>
<proteinExistence type="inferred from homology"/>
<dbReference type="GO" id="GO:0004737">
    <property type="term" value="F:pyruvate decarboxylase activity"/>
    <property type="evidence" value="ECO:0007669"/>
    <property type="project" value="UniProtKB-EC"/>
</dbReference>
<keyword evidence="9 12" id="KW-0786">Thiamine pyrophosphate</keyword>
<evidence type="ECO:0000259" key="14">
    <source>
        <dbReference type="Pfam" id="PF02775"/>
    </source>
</evidence>
<evidence type="ECO:0000313" key="17">
    <source>
        <dbReference type="Proteomes" id="UP000799441"/>
    </source>
</evidence>
<dbReference type="PANTHER" id="PTHR43452">
    <property type="entry name" value="PYRUVATE DECARBOXYLASE"/>
    <property type="match status" value="1"/>
</dbReference>
<dbReference type="PIRSF" id="PIRSF036565">
    <property type="entry name" value="Pyruvt_ip_decrb"/>
    <property type="match status" value="1"/>
</dbReference>
<dbReference type="GO" id="GO:0005634">
    <property type="term" value="C:nucleus"/>
    <property type="evidence" value="ECO:0007669"/>
    <property type="project" value="TreeGrafter"/>
</dbReference>
<dbReference type="GO" id="GO:0000287">
    <property type="term" value="F:magnesium ion binding"/>
    <property type="evidence" value="ECO:0007669"/>
    <property type="project" value="InterPro"/>
</dbReference>
<dbReference type="InterPro" id="IPR012000">
    <property type="entry name" value="Thiamin_PyroP_enz_cen_dom"/>
</dbReference>
<dbReference type="Pfam" id="PF02776">
    <property type="entry name" value="TPP_enzyme_N"/>
    <property type="match status" value="1"/>
</dbReference>
<evidence type="ECO:0000256" key="11">
    <source>
        <dbReference type="PIRSR" id="PIRSR036565-2"/>
    </source>
</evidence>
<keyword evidence="7" id="KW-0210">Decarboxylase</keyword>
<evidence type="ECO:0000313" key="16">
    <source>
        <dbReference type="EMBL" id="KAF2717464.1"/>
    </source>
</evidence>
<comment type="similarity">
    <text evidence="3 12">Belongs to the TPP enzyme family.</text>
</comment>
<dbReference type="EMBL" id="MU003843">
    <property type="protein sequence ID" value="KAF2717464.1"/>
    <property type="molecule type" value="Genomic_DNA"/>
</dbReference>